<evidence type="ECO:0000313" key="3">
    <source>
        <dbReference type="EMBL" id="RSL64290.1"/>
    </source>
</evidence>
<feature type="compositionally biased region" description="Basic and acidic residues" evidence="2">
    <location>
        <begin position="641"/>
        <end position="656"/>
    </location>
</feature>
<feature type="compositionally biased region" description="Polar residues" evidence="2">
    <location>
        <begin position="394"/>
        <end position="405"/>
    </location>
</feature>
<feature type="compositionally biased region" description="Polar residues" evidence="2">
    <location>
        <begin position="77"/>
        <end position="91"/>
    </location>
</feature>
<feature type="compositionally biased region" description="Basic and acidic residues" evidence="2">
    <location>
        <begin position="514"/>
        <end position="525"/>
    </location>
</feature>
<feature type="compositionally biased region" description="Low complexity" evidence="2">
    <location>
        <begin position="92"/>
        <end position="103"/>
    </location>
</feature>
<evidence type="ECO:0000256" key="2">
    <source>
        <dbReference type="SAM" id="MobiDB-lite"/>
    </source>
</evidence>
<keyword evidence="4" id="KW-1185">Reference proteome</keyword>
<evidence type="ECO:0000256" key="1">
    <source>
        <dbReference type="SAM" id="Coils"/>
    </source>
</evidence>
<feature type="compositionally biased region" description="Basic and acidic residues" evidence="2">
    <location>
        <begin position="61"/>
        <end position="76"/>
    </location>
</feature>
<feature type="coiled-coil region" evidence="1">
    <location>
        <begin position="738"/>
        <end position="772"/>
    </location>
</feature>
<dbReference type="OrthoDB" id="5383650at2759"/>
<gene>
    <name evidence="3" type="ORF">CEP54_004782</name>
</gene>
<feature type="compositionally biased region" description="Polar residues" evidence="2">
    <location>
        <begin position="623"/>
        <end position="640"/>
    </location>
</feature>
<dbReference type="STRING" id="1325734.A0A428QGC2"/>
<feature type="compositionally biased region" description="Polar residues" evidence="2">
    <location>
        <begin position="155"/>
        <end position="168"/>
    </location>
</feature>
<sequence>MPPKQSQDENKSGRRLSKFKFKDIKGDIKSRFSRGEPQAEEVVEPPALPDTPIHNQYATTRKREAAHRQADIDYKSTDNLSGRATPSTTYFSSPAATPSAESPLRNPDSSTPGAQSASPYKPRWDPGSYWKNEHEKDGQPVTQPSSETPPEPLAQSATPQGASTQSGAPQIIYELPSERMVDTEPIEMPGEDATPAKPNQDQDEDQEEEKAMRRQTGNANGRDSPRATRHHKDSFSERTGGLPTSPDQHKTAASQPPMNTALAAATFVYQPKTSSATQRRPVGGPPYPTTQTDTVPYQLVPSRGASMRPELVRAEAVRPEVGRSEATWSEHTRSETAQPRALRSEAVQSEATGSARSEVANPAAVRSGASRSEATWSEAAPSEAAPSRPFRSEAAQTEVIQSARSETADSGAVQSETARSEASRSEAVGPQTSQSGANQSEDVGSQAAWPEMVRSETTQSEAAWSEAVQPDPPINRGPAPDERDRRSDSVRGPDPMNYLHDGSDDDGQWSRQSTEQHVDSTERRGFGISDVFRRNGGTQKQHQTLHKPAAQNSNLDDWSRKLKTFQKQHKVPKDPYNDQLGTVLQWVVKELEKRKQAAEDKDQQTKRYIGKVRKLEEEIARLKSTSDAQSRQLHQTQNDWTKAENAKQKAVAERDSLQNQVRGFRDALKSAEKKLEASKHDYETAAGERSTAQQEAAMYQNRYEQTASELQKTTSSYNRVVGERNKAQTDCYQYWETVQQRESELKEALGLNKQLEHNLARTTNEKDAYKQSSDTALARCVKLESEKKNEIANIQIMYSRQIDTLNENAKKKQEELEANIRDMALSNTRVIGEMKAEHEAEVARRDAEAKSLEERFRAKLRADTTRLQNELTAAHKRMASYSNMDDYVATPDDELRSNFLHLAQRINNLNYWVPRPDAYSFDPELDPDNFLTRNAEQGGRNWPKFVRHVCWRIVIRGFFGRSLGFGALGYQGGDGFDALDHLFQVFAVTDPKGSRGLILPNTKAVNAWRADFFGKLLKKWRQGSASDDYYLRFFQANVNMVTNDLVASLQRASGSRLDPQASGEIAEFVEGLGILALEMASQRAQIYLDSCEHGESANIDRFKDEAGMGGSSTVDLMIQPCIRRVGDGRNDLRAERVIVKGDFVSVTTGY</sequence>
<feature type="compositionally biased region" description="Polar residues" evidence="2">
    <location>
        <begin position="346"/>
        <end position="355"/>
    </location>
</feature>
<proteinExistence type="predicted"/>
<dbReference type="Proteomes" id="UP000288168">
    <property type="component" value="Unassembled WGS sequence"/>
</dbReference>
<feature type="region of interest" description="Disordered" evidence="2">
    <location>
        <begin position="1"/>
        <end position="548"/>
    </location>
</feature>
<evidence type="ECO:0000313" key="4">
    <source>
        <dbReference type="Proteomes" id="UP000288168"/>
    </source>
</evidence>
<feature type="region of interest" description="Disordered" evidence="2">
    <location>
        <begin position="675"/>
        <end position="696"/>
    </location>
</feature>
<reference evidence="3 4" key="1">
    <citation type="submission" date="2017-06" db="EMBL/GenBank/DDBJ databases">
        <title>Comparative genomic analysis of Ambrosia Fusariam Clade fungi.</title>
        <authorList>
            <person name="Stajich J.E."/>
            <person name="Carrillo J."/>
            <person name="Kijimoto T."/>
            <person name="Eskalen A."/>
            <person name="O'Donnell K."/>
            <person name="Kasson M."/>
        </authorList>
    </citation>
    <scope>NUCLEOTIDE SEQUENCE [LARGE SCALE GENOMIC DNA]</scope>
    <source>
        <strain evidence="3 4">NRRL62584</strain>
    </source>
</reference>
<comment type="caution">
    <text evidence="3">The sequence shown here is derived from an EMBL/GenBank/DDBJ whole genome shotgun (WGS) entry which is preliminary data.</text>
</comment>
<name>A0A428QGC2_9HYPO</name>
<feature type="compositionally biased region" description="Basic and acidic residues" evidence="2">
    <location>
        <begin position="479"/>
        <end position="491"/>
    </location>
</feature>
<accession>A0A428QGC2</accession>
<feature type="coiled-coil region" evidence="1">
    <location>
        <begin position="799"/>
        <end position="855"/>
    </location>
</feature>
<feature type="compositionally biased region" description="Basic and acidic residues" evidence="2">
    <location>
        <begin position="310"/>
        <end position="334"/>
    </location>
</feature>
<feature type="region of interest" description="Disordered" evidence="2">
    <location>
        <begin position="623"/>
        <end position="657"/>
    </location>
</feature>
<feature type="compositionally biased region" description="Low complexity" evidence="2">
    <location>
        <begin position="372"/>
        <end position="389"/>
    </location>
</feature>
<feature type="compositionally biased region" description="Basic and acidic residues" evidence="2">
    <location>
        <begin position="1"/>
        <end position="12"/>
    </location>
</feature>
<dbReference type="EMBL" id="NKCI01000034">
    <property type="protein sequence ID" value="RSL64290.1"/>
    <property type="molecule type" value="Genomic_DNA"/>
</dbReference>
<dbReference type="AlphaFoldDB" id="A0A428QGC2"/>
<feature type="compositionally biased region" description="Basic and acidic residues" evidence="2">
    <location>
        <begin position="20"/>
        <end position="34"/>
    </location>
</feature>
<keyword evidence="1" id="KW-0175">Coiled coil</keyword>
<organism evidence="3 4">
    <name type="scientific">Fusarium duplospermum</name>
    <dbReference type="NCBI Taxonomy" id="1325734"/>
    <lineage>
        <taxon>Eukaryota</taxon>
        <taxon>Fungi</taxon>
        <taxon>Dikarya</taxon>
        <taxon>Ascomycota</taxon>
        <taxon>Pezizomycotina</taxon>
        <taxon>Sordariomycetes</taxon>
        <taxon>Hypocreomycetidae</taxon>
        <taxon>Hypocreales</taxon>
        <taxon>Nectriaceae</taxon>
        <taxon>Fusarium</taxon>
        <taxon>Fusarium solani species complex</taxon>
    </lineage>
</organism>
<protein>
    <submittedName>
        <fullName evidence="3">Uncharacterized protein</fullName>
    </submittedName>
</protein>
<feature type="compositionally biased region" description="Polar residues" evidence="2">
    <location>
        <begin position="107"/>
        <end position="118"/>
    </location>
</feature>
<feature type="compositionally biased region" description="Polar residues" evidence="2">
    <location>
        <begin position="430"/>
        <end position="443"/>
    </location>
</feature>